<keyword evidence="4" id="KW-0808">Transferase</keyword>
<dbReference type="InterPro" id="IPR001830">
    <property type="entry name" value="Glyco_trans_20"/>
</dbReference>
<dbReference type="InterPro" id="IPR023214">
    <property type="entry name" value="HAD_sf"/>
</dbReference>
<dbReference type="PANTHER" id="PTHR10788:SF94">
    <property type="entry name" value="ALPHA,ALPHA-TREHALOSE-PHOSPHATE SYNTHASE [UDP-FORMING] 5"/>
    <property type="match status" value="1"/>
</dbReference>
<protein>
    <submittedName>
        <fullName evidence="5">Uncharacterized protein</fullName>
    </submittedName>
</protein>
<evidence type="ECO:0000256" key="3">
    <source>
        <dbReference type="ARBA" id="ARBA00022676"/>
    </source>
</evidence>
<evidence type="ECO:0000256" key="4">
    <source>
        <dbReference type="ARBA" id="ARBA00022679"/>
    </source>
</evidence>
<dbReference type="Gene3D" id="3.40.50.1000">
    <property type="entry name" value="HAD superfamily/HAD-like"/>
    <property type="match status" value="1"/>
</dbReference>
<dbReference type="GO" id="GO:0005992">
    <property type="term" value="P:trehalose biosynthetic process"/>
    <property type="evidence" value="ECO:0007669"/>
    <property type="project" value="InterPro"/>
</dbReference>
<accession>A0A8S1IK38</accession>
<reference evidence="5" key="1">
    <citation type="submission" date="2020-12" db="EMBL/GenBank/DDBJ databases">
        <authorList>
            <person name="Iha C."/>
        </authorList>
    </citation>
    <scope>NUCLEOTIDE SEQUENCE</scope>
</reference>
<evidence type="ECO:0000313" key="5">
    <source>
        <dbReference type="EMBL" id="CAD7695006.1"/>
    </source>
</evidence>
<dbReference type="GO" id="GO:0004805">
    <property type="term" value="F:trehalose-phosphatase activity"/>
    <property type="evidence" value="ECO:0007669"/>
    <property type="project" value="TreeGrafter"/>
</dbReference>
<sequence length="814" mass="91900">MSLSVMSGSTHNLAALLDGASLPGSHASSRTSMDSGDRMRRVIIVANKLPVKAKPHPRGGWAFEWDDDALILQAKDGIDESLEVMYVGGLSVEVDPADHEAVASRLRRLQCVPVFLDKELKDRFYKGCCKQQLWPLFHYVLPNAPLCNQRFDLGMWQAYKRANMVFAQQVISVLASKKNYVWIHDYHLLVLPSLLRMRIENIRCGLFMHSPFPSSEIFRTYPMREDILRSMLNADLVGFHTFDYARHFLSCCSRLLGLEHRTSRGSLGVEYYGRYVGIKIMPTGVNPERFLTGMKWNDTKWRRGELLSEHSGRKILIGVDDMDTFKGIDLKLSAYRQFLELHPEWREQVVLIQITNPIRQSGPEIQTLLKYVKSLIEGINKDFGRPGYQPVIHLDRPMPIYEKMAFYSIGDVLVLTATRDGMNLAPYAYVVCRQGAPAEENAPKTSGLVVSEFVGCSPSLSGAIRVNPWSIDSVADGIYSALTMPLEDQQFRHDKHWRYVSQHTVAFWAQSYTTELERITQGHHTMKCYKLGLGLNTFRMVALDKNFRKLDPSQLLGAYNKSSRRVLLLDYDGTLIPPNCLKPNPPSKVLAVLNALCSDKKNLVYMISGRAKKDLAEWFGSVDNLGLAAEHGFFFKKIGSDKWEAAHGTDDFSWKQLASETIKHYTESTDGTTLEEKQSALVWHYRDADPDFGNWQAKELMDHLEEILSSEPVEVVSGHFIVEIKPQGVSKGQMVERVLTEATTKGSPPDLVLCIGDDRSDEDMFTALEQVAFSPHMPAEVFACTVGQKPSKAQFYVDDTVDVVAMLEKLVSLP</sequence>
<name>A0A8S1IK38_9CHLO</name>
<dbReference type="FunFam" id="3.30.70.1020:FF:000002">
    <property type="entry name" value="Trehalose-6-phosphate synthase 2"/>
    <property type="match status" value="1"/>
</dbReference>
<proteinExistence type="inferred from homology"/>
<dbReference type="FunFam" id="3.40.50.2000:FF:000079">
    <property type="entry name" value="Trehalose-6-phosphate synthase 8"/>
    <property type="match status" value="1"/>
</dbReference>
<dbReference type="PANTHER" id="PTHR10788">
    <property type="entry name" value="TREHALOSE-6-PHOSPHATE SYNTHASE"/>
    <property type="match status" value="1"/>
</dbReference>
<comment type="similarity">
    <text evidence="1">In the N-terminal section; belongs to the glycosyltransferase 20 family.</text>
</comment>
<dbReference type="CDD" id="cd01627">
    <property type="entry name" value="HAD_TPP"/>
    <property type="match status" value="1"/>
</dbReference>
<keyword evidence="3" id="KW-0328">Glycosyltransferase</keyword>
<evidence type="ECO:0000256" key="1">
    <source>
        <dbReference type="ARBA" id="ARBA00005409"/>
    </source>
</evidence>
<dbReference type="GO" id="GO:0016757">
    <property type="term" value="F:glycosyltransferase activity"/>
    <property type="evidence" value="ECO:0007669"/>
    <property type="project" value="UniProtKB-KW"/>
</dbReference>
<dbReference type="Gene3D" id="3.40.50.2000">
    <property type="entry name" value="Glycogen Phosphorylase B"/>
    <property type="match status" value="2"/>
</dbReference>
<dbReference type="SUPFAM" id="SSF53756">
    <property type="entry name" value="UDP-Glycosyltransferase/glycogen phosphorylase"/>
    <property type="match status" value="1"/>
</dbReference>
<organism evidence="5 6">
    <name type="scientific">Ostreobium quekettii</name>
    <dbReference type="NCBI Taxonomy" id="121088"/>
    <lineage>
        <taxon>Eukaryota</taxon>
        <taxon>Viridiplantae</taxon>
        <taxon>Chlorophyta</taxon>
        <taxon>core chlorophytes</taxon>
        <taxon>Ulvophyceae</taxon>
        <taxon>TCBD clade</taxon>
        <taxon>Bryopsidales</taxon>
        <taxon>Ostreobineae</taxon>
        <taxon>Ostreobiaceae</taxon>
        <taxon>Ostreobium</taxon>
    </lineage>
</organism>
<dbReference type="Pfam" id="PF02358">
    <property type="entry name" value="Trehalose_PPase"/>
    <property type="match status" value="1"/>
</dbReference>
<dbReference type="EMBL" id="CAJHUC010000291">
    <property type="protein sequence ID" value="CAD7695006.1"/>
    <property type="molecule type" value="Genomic_DNA"/>
</dbReference>
<dbReference type="OrthoDB" id="755951at2759"/>
<dbReference type="FunFam" id="3.40.50.1000:FF:000054">
    <property type="entry name" value="alpha,alpha-trehalose-phosphate synthase [UDP-forming] 6"/>
    <property type="match status" value="1"/>
</dbReference>
<dbReference type="InterPro" id="IPR003337">
    <property type="entry name" value="Trehalose_PPase"/>
</dbReference>
<dbReference type="SUPFAM" id="SSF56784">
    <property type="entry name" value="HAD-like"/>
    <property type="match status" value="1"/>
</dbReference>
<dbReference type="FunFam" id="3.40.50.1000:FF:000052">
    <property type="entry name" value="Alpha,alpha-trehalose-phosphate synthase [UDP-forming] 6"/>
    <property type="match status" value="1"/>
</dbReference>
<dbReference type="AlphaFoldDB" id="A0A8S1IK38"/>
<gene>
    <name evidence="5" type="ORF">OSTQU699_LOCUS367</name>
</gene>
<comment type="caution">
    <text evidence="5">The sequence shown here is derived from an EMBL/GenBank/DDBJ whole genome shotgun (WGS) entry which is preliminary data.</text>
</comment>
<dbReference type="Pfam" id="PF00982">
    <property type="entry name" value="Glyco_transf_20"/>
    <property type="match status" value="1"/>
</dbReference>
<dbReference type="FunFam" id="3.40.50.2000:FF:000010">
    <property type="entry name" value="Alpha,alpha-trehalose-phosphate synthase"/>
    <property type="match status" value="1"/>
</dbReference>
<dbReference type="InterPro" id="IPR006379">
    <property type="entry name" value="HAD-SF_hydro_IIB"/>
</dbReference>
<dbReference type="InterPro" id="IPR036412">
    <property type="entry name" value="HAD-like_sf"/>
</dbReference>
<dbReference type="GO" id="GO:0005829">
    <property type="term" value="C:cytosol"/>
    <property type="evidence" value="ECO:0007669"/>
    <property type="project" value="TreeGrafter"/>
</dbReference>
<keyword evidence="6" id="KW-1185">Reference proteome</keyword>
<dbReference type="CDD" id="cd03788">
    <property type="entry name" value="GT20_TPS"/>
    <property type="match status" value="1"/>
</dbReference>
<evidence type="ECO:0000313" key="6">
    <source>
        <dbReference type="Proteomes" id="UP000708148"/>
    </source>
</evidence>
<dbReference type="Proteomes" id="UP000708148">
    <property type="component" value="Unassembled WGS sequence"/>
</dbReference>
<dbReference type="NCBIfam" id="TIGR01484">
    <property type="entry name" value="HAD-SF-IIB"/>
    <property type="match status" value="1"/>
</dbReference>
<evidence type="ECO:0000256" key="2">
    <source>
        <dbReference type="ARBA" id="ARBA00006330"/>
    </source>
</evidence>
<comment type="similarity">
    <text evidence="2">In the C-terminal section; belongs to the trehalose phosphatase family.</text>
</comment>
<dbReference type="Gene3D" id="3.30.70.1020">
    <property type="entry name" value="Trehalose-6-phosphate phosphatase related protein, domain 2"/>
    <property type="match status" value="1"/>
</dbReference>
<dbReference type="NCBIfam" id="TIGR00685">
    <property type="entry name" value="T6PP"/>
    <property type="match status" value="1"/>
</dbReference>